<evidence type="ECO:0000313" key="14">
    <source>
        <dbReference type="EMBL" id="EOA03269.1"/>
    </source>
</evidence>
<dbReference type="InterPro" id="IPR011006">
    <property type="entry name" value="CheY-like_superfamily"/>
</dbReference>
<dbReference type="GO" id="GO:0005524">
    <property type="term" value="F:ATP binding"/>
    <property type="evidence" value="ECO:0007669"/>
    <property type="project" value="UniProtKB-KW"/>
</dbReference>
<keyword evidence="14" id="KW-0808">Transferase</keyword>
<keyword evidence="7" id="KW-1133">Transmembrane helix</keyword>
<keyword evidence="2" id="KW-1003">Cell membrane</keyword>
<dbReference type="GO" id="GO:0005886">
    <property type="term" value="C:plasma membrane"/>
    <property type="evidence" value="ECO:0007669"/>
    <property type="project" value="UniProtKB-SubCell"/>
</dbReference>
<sequence>MKDSGPRVLLVDDSATIRYAMQSRLQLMGCEVDSVADGSAALAAIQARPYGLVLLDCFLPDILGQDVARQVRQLEQAQPERPYTPLIGISAEADPAHVQRCLDSGMDGMLDKPLQTLAIRRLLALWCDHELGEEGEAASPEEEHDQDLARLFLTTSLHDLQALQQAREEGDAARMSRLTHRMRGAALTMGRAEIVALLECVDEALLGGPGAADAISLLLQSLGNALQARSLQS</sequence>
<evidence type="ECO:0000256" key="4">
    <source>
        <dbReference type="ARBA" id="ARBA00022692"/>
    </source>
</evidence>
<dbReference type="EMBL" id="AEEC02000030">
    <property type="protein sequence ID" value="EOA03269.1"/>
    <property type="molecule type" value="Genomic_DNA"/>
</dbReference>
<keyword evidence="9" id="KW-0472">Membrane</keyword>
<evidence type="ECO:0000256" key="10">
    <source>
        <dbReference type="PROSITE-ProRule" id="PRU00110"/>
    </source>
</evidence>
<evidence type="ECO:0000256" key="7">
    <source>
        <dbReference type="ARBA" id="ARBA00022989"/>
    </source>
</evidence>
<keyword evidence="8" id="KW-0902">Two-component regulatory system</keyword>
<dbReference type="SUPFAM" id="SSF52172">
    <property type="entry name" value="CheY-like"/>
    <property type="match status" value="1"/>
</dbReference>
<gene>
    <name evidence="14" type="ORF">HFRIS_018292</name>
</gene>
<feature type="domain" description="Response regulatory" evidence="12">
    <location>
        <begin position="7"/>
        <end position="127"/>
    </location>
</feature>
<dbReference type="GO" id="GO:0004672">
    <property type="term" value="F:protein kinase activity"/>
    <property type="evidence" value="ECO:0007669"/>
    <property type="project" value="UniProtKB-ARBA"/>
</dbReference>
<dbReference type="PANTHER" id="PTHR45339:SF1">
    <property type="entry name" value="HYBRID SIGNAL TRANSDUCTION HISTIDINE KINASE J"/>
    <property type="match status" value="1"/>
</dbReference>
<evidence type="ECO:0000256" key="2">
    <source>
        <dbReference type="ARBA" id="ARBA00022475"/>
    </source>
</evidence>
<organism evidence="14 15">
    <name type="scientific">Herbaspirillum frisingense GSF30</name>
    <dbReference type="NCBI Taxonomy" id="864073"/>
    <lineage>
        <taxon>Bacteria</taxon>
        <taxon>Pseudomonadati</taxon>
        <taxon>Pseudomonadota</taxon>
        <taxon>Betaproteobacteria</taxon>
        <taxon>Burkholderiales</taxon>
        <taxon>Oxalobacteraceae</taxon>
        <taxon>Herbaspirillum</taxon>
    </lineage>
</organism>
<comment type="subcellular location">
    <subcellularLocation>
        <location evidence="1">Cell membrane</location>
        <topology evidence="1">Multi-pass membrane protein</topology>
    </subcellularLocation>
</comment>
<evidence type="ECO:0000256" key="11">
    <source>
        <dbReference type="PROSITE-ProRule" id="PRU00169"/>
    </source>
</evidence>
<evidence type="ECO:0000256" key="1">
    <source>
        <dbReference type="ARBA" id="ARBA00004651"/>
    </source>
</evidence>
<feature type="modified residue" description="Phosphohistidine" evidence="10">
    <location>
        <position position="180"/>
    </location>
</feature>
<dbReference type="SUPFAM" id="SSF47226">
    <property type="entry name" value="Histidine-containing phosphotransfer domain, HPT domain"/>
    <property type="match status" value="1"/>
</dbReference>
<reference evidence="14 15" key="1">
    <citation type="journal article" date="2013" name="Front. Microbiol.">
        <title>The genome of the endophytic bacterium H. frisingense GSF30(T) identifies diverse strategies in the Herbaspirillum genus to interact with plants.</title>
        <authorList>
            <person name="Straub D."/>
            <person name="Rothballer M."/>
            <person name="Hartmann A."/>
            <person name="Ludewig U."/>
        </authorList>
    </citation>
    <scope>NUCLEOTIDE SEQUENCE [LARGE SCALE GENOMIC DNA]</scope>
    <source>
        <strain evidence="14 15">GSF30</strain>
    </source>
</reference>
<dbReference type="Gene3D" id="1.20.120.160">
    <property type="entry name" value="HPT domain"/>
    <property type="match status" value="1"/>
</dbReference>
<dbReference type="Gene3D" id="3.40.50.2300">
    <property type="match status" value="1"/>
</dbReference>
<evidence type="ECO:0000313" key="15">
    <source>
        <dbReference type="Proteomes" id="UP000006772"/>
    </source>
</evidence>
<protein>
    <submittedName>
        <fullName evidence="14">Sensor histidine kinase</fullName>
    </submittedName>
</protein>
<accession>A0AAI9IBX0</accession>
<dbReference type="Pfam" id="PF01627">
    <property type="entry name" value="Hpt"/>
    <property type="match status" value="1"/>
</dbReference>
<dbReference type="AlphaFoldDB" id="A0AAI9IBX0"/>
<evidence type="ECO:0000256" key="5">
    <source>
        <dbReference type="ARBA" id="ARBA00022741"/>
    </source>
</evidence>
<dbReference type="InterPro" id="IPR036641">
    <property type="entry name" value="HPT_dom_sf"/>
</dbReference>
<feature type="modified residue" description="4-aspartylphosphate" evidence="11">
    <location>
        <position position="56"/>
    </location>
</feature>
<dbReference type="CDD" id="cd17546">
    <property type="entry name" value="REC_hyHK_CKI1_RcsC-like"/>
    <property type="match status" value="1"/>
</dbReference>
<comment type="caution">
    <text evidence="14">The sequence shown here is derived from an EMBL/GenBank/DDBJ whole genome shotgun (WGS) entry which is preliminary data.</text>
</comment>
<feature type="domain" description="HPt" evidence="13">
    <location>
        <begin position="141"/>
        <end position="232"/>
    </location>
</feature>
<proteinExistence type="predicted"/>
<dbReference type="GO" id="GO:0000160">
    <property type="term" value="P:phosphorelay signal transduction system"/>
    <property type="evidence" value="ECO:0007669"/>
    <property type="project" value="UniProtKB-KW"/>
</dbReference>
<dbReference type="PANTHER" id="PTHR45339">
    <property type="entry name" value="HYBRID SIGNAL TRANSDUCTION HISTIDINE KINASE J"/>
    <property type="match status" value="1"/>
</dbReference>
<evidence type="ECO:0000256" key="3">
    <source>
        <dbReference type="ARBA" id="ARBA00022553"/>
    </source>
</evidence>
<dbReference type="InterPro" id="IPR008207">
    <property type="entry name" value="Sig_transdc_His_kin_Hpt_dom"/>
</dbReference>
<dbReference type="PROSITE" id="PS50110">
    <property type="entry name" value="RESPONSE_REGULATORY"/>
    <property type="match status" value="1"/>
</dbReference>
<evidence type="ECO:0000259" key="12">
    <source>
        <dbReference type="PROSITE" id="PS50110"/>
    </source>
</evidence>
<evidence type="ECO:0000259" key="13">
    <source>
        <dbReference type="PROSITE" id="PS50894"/>
    </source>
</evidence>
<keyword evidence="5" id="KW-0547">Nucleotide-binding</keyword>
<evidence type="ECO:0000256" key="8">
    <source>
        <dbReference type="ARBA" id="ARBA00023012"/>
    </source>
</evidence>
<keyword evidence="3 11" id="KW-0597">Phosphoprotein</keyword>
<dbReference type="SMART" id="SM00448">
    <property type="entry name" value="REC"/>
    <property type="match status" value="1"/>
</dbReference>
<evidence type="ECO:0000256" key="9">
    <source>
        <dbReference type="ARBA" id="ARBA00023136"/>
    </source>
</evidence>
<dbReference type="Proteomes" id="UP000006772">
    <property type="component" value="Unassembled WGS sequence"/>
</dbReference>
<dbReference type="InterPro" id="IPR001789">
    <property type="entry name" value="Sig_transdc_resp-reg_receiver"/>
</dbReference>
<keyword evidence="14" id="KW-0418">Kinase</keyword>
<dbReference type="Pfam" id="PF00072">
    <property type="entry name" value="Response_reg"/>
    <property type="match status" value="1"/>
</dbReference>
<name>A0AAI9IBX0_9BURK</name>
<keyword evidence="6" id="KW-0067">ATP-binding</keyword>
<keyword evidence="4" id="KW-0812">Transmembrane</keyword>
<evidence type="ECO:0000256" key="6">
    <source>
        <dbReference type="ARBA" id="ARBA00022840"/>
    </source>
</evidence>
<dbReference type="PROSITE" id="PS50894">
    <property type="entry name" value="HPT"/>
    <property type="match status" value="1"/>
</dbReference>